<dbReference type="UniPathway" id="UPA00068">
    <property type="reaction ID" value="UER00113"/>
</dbReference>
<dbReference type="AlphaFoldDB" id="A0A645B9N2"/>
<dbReference type="EMBL" id="VSSQ01018737">
    <property type="protein sequence ID" value="MPM62190.1"/>
    <property type="molecule type" value="Genomic_DNA"/>
</dbReference>
<keyword evidence="6" id="KW-0028">Amino-acid biosynthesis</keyword>
<keyword evidence="8" id="KW-0067">ATP-binding</keyword>
<dbReference type="InterPro" id="IPR024074">
    <property type="entry name" value="AS_cat/multimer_dom_body"/>
</dbReference>
<dbReference type="Gene3D" id="3.90.1260.10">
    <property type="entry name" value="Argininosuccinate synthetase, chain A, domain 2"/>
    <property type="match status" value="1"/>
</dbReference>
<dbReference type="GO" id="GO:0006526">
    <property type="term" value="P:L-arginine biosynthetic process"/>
    <property type="evidence" value="ECO:0007669"/>
    <property type="project" value="UniProtKB-UniPathway"/>
</dbReference>
<comment type="caution">
    <text evidence="11">The sequence shown here is derived from an EMBL/GenBank/DDBJ whole genome shotgun (WGS) entry which is preliminary data.</text>
</comment>
<evidence type="ECO:0000256" key="8">
    <source>
        <dbReference type="ARBA" id="ARBA00022840"/>
    </source>
</evidence>
<name>A0A645B9N2_9ZZZZ</name>
<evidence type="ECO:0000259" key="9">
    <source>
        <dbReference type="Pfam" id="PF00764"/>
    </source>
</evidence>
<dbReference type="InterPro" id="IPR048267">
    <property type="entry name" value="Arginosuc_syn_N"/>
</dbReference>
<evidence type="ECO:0000256" key="4">
    <source>
        <dbReference type="ARBA" id="ARBA00022571"/>
    </source>
</evidence>
<dbReference type="InterPro" id="IPR001518">
    <property type="entry name" value="Arginosuc_synth"/>
</dbReference>
<dbReference type="NCBIfam" id="TIGR00032">
    <property type="entry name" value="argG"/>
    <property type="match status" value="1"/>
</dbReference>
<comment type="pathway">
    <text evidence="1">Amino-acid biosynthesis; L-arginine biosynthesis; L-arginine from L-ornithine and carbamoyl phosphate: step 2/3.</text>
</comment>
<comment type="subunit">
    <text evidence="2">Homotetramer.</text>
</comment>
<keyword evidence="4" id="KW-0055">Arginine biosynthesis</keyword>
<dbReference type="InterPro" id="IPR023434">
    <property type="entry name" value="Arginosuc_synth_type_1_subfam"/>
</dbReference>
<evidence type="ECO:0000256" key="7">
    <source>
        <dbReference type="ARBA" id="ARBA00022741"/>
    </source>
</evidence>
<keyword evidence="5 11" id="KW-0436">Ligase</keyword>
<dbReference type="PANTHER" id="PTHR11587:SF2">
    <property type="entry name" value="ARGININOSUCCINATE SYNTHASE"/>
    <property type="match status" value="1"/>
</dbReference>
<feature type="domain" description="Arginosuccinate synthase-like N-terminal" evidence="9">
    <location>
        <begin position="10"/>
        <end position="172"/>
    </location>
</feature>
<dbReference type="SUPFAM" id="SSF69864">
    <property type="entry name" value="Argininosuccinate synthetase, C-terminal domain"/>
    <property type="match status" value="1"/>
</dbReference>
<dbReference type="GO" id="GO:0004055">
    <property type="term" value="F:argininosuccinate synthase activity"/>
    <property type="evidence" value="ECO:0007669"/>
    <property type="project" value="UniProtKB-EC"/>
</dbReference>
<evidence type="ECO:0000256" key="3">
    <source>
        <dbReference type="ARBA" id="ARBA00012286"/>
    </source>
</evidence>
<dbReference type="SUPFAM" id="SSF52402">
    <property type="entry name" value="Adenine nucleotide alpha hydrolases-like"/>
    <property type="match status" value="1"/>
</dbReference>
<dbReference type="InterPro" id="IPR048268">
    <property type="entry name" value="Arginosuc_syn_C"/>
</dbReference>
<dbReference type="GO" id="GO:0005524">
    <property type="term" value="F:ATP binding"/>
    <property type="evidence" value="ECO:0007669"/>
    <property type="project" value="UniProtKB-KW"/>
</dbReference>
<dbReference type="FunFam" id="3.40.50.620:FF:000019">
    <property type="entry name" value="Argininosuccinate synthase"/>
    <property type="match status" value="1"/>
</dbReference>
<reference evidence="11" key="1">
    <citation type="submission" date="2019-08" db="EMBL/GenBank/DDBJ databases">
        <authorList>
            <person name="Kucharzyk K."/>
            <person name="Murdoch R.W."/>
            <person name="Higgins S."/>
            <person name="Loffler F."/>
        </authorList>
    </citation>
    <scope>NUCLEOTIDE SEQUENCE</scope>
</reference>
<evidence type="ECO:0000256" key="2">
    <source>
        <dbReference type="ARBA" id="ARBA00011881"/>
    </source>
</evidence>
<dbReference type="PROSITE" id="PS00565">
    <property type="entry name" value="ARGININOSUCCIN_SYN_2"/>
    <property type="match status" value="1"/>
</dbReference>
<dbReference type="InterPro" id="IPR018223">
    <property type="entry name" value="Arginosuc_synth_CS"/>
</dbReference>
<accession>A0A645B9N2</accession>
<dbReference type="GO" id="GO:0005737">
    <property type="term" value="C:cytoplasm"/>
    <property type="evidence" value="ECO:0007669"/>
    <property type="project" value="TreeGrafter"/>
</dbReference>
<dbReference type="PROSITE" id="PS00564">
    <property type="entry name" value="ARGININOSUCCIN_SYN_1"/>
    <property type="match status" value="1"/>
</dbReference>
<proteinExistence type="inferred from homology"/>
<dbReference type="CDD" id="cd01999">
    <property type="entry name" value="ASS"/>
    <property type="match status" value="1"/>
</dbReference>
<organism evidence="11">
    <name type="scientific">bioreactor metagenome</name>
    <dbReference type="NCBI Taxonomy" id="1076179"/>
    <lineage>
        <taxon>unclassified sequences</taxon>
        <taxon>metagenomes</taxon>
        <taxon>ecological metagenomes</taxon>
    </lineage>
</organism>
<evidence type="ECO:0000256" key="5">
    <source>
        <dbReference type="ARBA" id="ARBA00022598"/>
    </source>
</evidence>
<protein>
    <recommendedName>
        <fullName evidence="3">argininosuccinate synthase</fullName>
        <ecNumber evidence="3">6.3.4.5</ecNumber>
    </recommendedName>
</protein>
<evidence type="ECO:0000313" key="11">
    <source>
        <dbReference type="EMBL" id="MPM62190.1"/>
    </source>
</evidence>
<keyword evidence="7" id="KW-0547">Nucleotide-binding</keyword>
<evidence type="ECO:0000256" key="1">
    <source>
        <dbReference type="ARBA" id="ARBA00004967"/>
    </source>
</evidence>
<gene>
    <name evidence="11" type="primary">argG_30</name>
    <name evidence="11" type="ORF">SDC9_109056</name>
</gene>
<dbReference type="InterPro" id="IPR014729">
    <property type="entry name" value="Rossmann-like_a/b/a_fold"/>
</dbReference>
<dbReference type="NCBIfam" id="NF001770">
    <property type="entry name" value="PRK00509.1"/>
    <property type="match status" value="1"/>
</dbReference>
<dbReference type="FunFam" id="3.90.1260.10:FF:000007">
    <property type="entry name" value="Argininosuccinate synthase"/>
    <property type="match status" value="1"/>
</dbReference>
<dbReference type="Gene3D" id="1.20.5.470">
    <property type="entry name" value="Single helix bin"/>
    <property type="match status" value="1"/>
</dbReference>
<dbReference type="PANTHER" id="PTHR11587">
    <property type="entry name" value="ARGININOSUCCINATE SYNTHASE"/>
    <property type="match status" value="1"/>
</dbReference>
<dbReference type="EC" id="6.3.4.5" evidence="3"/>
<dbReference type="GO" id="GO:0000050">
    <property type="term" value="P:urea cycle"/>
    <property type="evidence" value="ECO:0007669"/>
    <property type="project" value="TreeGrafter"/>
</dbReference>
<evidence type="ECO:0000256" key="6">
    <source>
        <dbReference type="ARBA" id="ARBA00022605"/>
    </source>
</evidence>
<sequence length="412" mass="46095">MKKTKKDIKKVVLAYSGGLDTSIIIPWLKENYDNCEIIAVSGDVGQGTELDGLEEKAIKTGASKLYIEDLNKEFIEDYVYPSIKAGAMYEGQYLLGTAFARPIIAKRLVEIALKEGADAICHGCTGKGNDQVRFELAIKAFAPEMAIIAPWRTWELKSREDEIEYAEKKGIPLKINRETNYSKDKNLWHLSHEGMDLESPANEPQYNKEGFLEMSVSPEMAPDKPTYVSITFEKGEAVAVDGEKMSPVEIVKILNKLGGENGIGLLDMVENRLVGMKSRGVYETPGGAILYKAHELLETLCLDRDTQHYKALISQQFADLVYFGKWFTPLREALSAFVDKTQETVTGEVKLKLYKGNMIPAGMTSPYSLYSEEFATFDEDEVYDQNDSAGFINLFGLPLKVKALLSKNWDVE</sequence>
<dbReference type="Pfam" id="PF00764">
    <property type="entry name" value="Arginosuc_synth"/>
    <property type="match status" value="1"/>
</dbReference>
<dbReference type="GO" id="GO:0000053">
    <property type="term" value="P:argininosuccinate metabolic process"/>
    <property type="evidence" value="ECO:0007669"/>
    <property type="project" value="TreeGrafter"/>
</dbReference>
<feature type="domain" description="Arginosuccinate synthase C-terminal" evidence="10">
    <location>
        <begin position="181"/>
        <end position="401"/>
    </location>
</feature>
<dbReference type="Pfam" id="PF20979">
    <property type="entry name" value="Arginosuc_syn_C"/>
    <property type="match status" value="1"/>
</dbReference>
<dbReference type="Gene3D" id="3.40.50.620">
    <property type="entry name" value="HUPs"/>
    <property type="match status" value="1"/>
</dbReference>
<dbReference type="HAMAP" id="MF_00005">
    <property type="entry name" value="Arg_succ_synth_type1"/>
    <property type="match status" value="1"/>
</dbReference>
<evidence type="ECO:0000259" key="10">
    <source>
        <dbReference type="Pfam" id="PF20979"/>
    </source>
</evidence>